<dbReference type="EMBL" id="CADIKM010000053">
    <property type="protein sequence ID" value="CAB3803289.1"/>
    <property type="molecule type" value="Genomic_DNA"/>
</dbReference>
<keyword evidence="2" id="KW-1185">Reference proteome</keyword>
<proteinExistence type="predicted"/>
<organism evidence="1 2">
    <name type="scientific">Pararobbsia alpina</name>
    <dbReference type="NCBI Taxonomy" id="621374"/>
    <lineage>
        <taxon>Bacteria</taxon>
        <taxon>Pseudomonadati</taxon>
        <taxon>Pseudomonadota</taxon>
        <taxon>Betaproteobacteria</taxon>
        <taxon>Burkholderiales</taxon>
        <taxon>Burkholderiaceae</taxon>
        <taxon>Pararobbsia</taxon>
    </lineage>
</organism>
<evidence type="ECO:0000313" key="1">
    <source>
        <dbReference type="EMBL" id="CAB3803289.1"/>
    </source>
</evidence>
<accession>A0A6S7BK70</accession>
<evidence type="ECO:0000313" key="2">
    <source>
        <dbReference type="Proteomes" id="UP000494115"/>
    </source>
</evidence>
<dbReference type="Proteomes" id="UP000494115">
    <property type="component" value="Unassembled WGS sequence"/>
</dbReference>
<gene>
    <name evidence="1" type="ORF">LMG28138_05321</name>
</gene>
<name>A0A6S7BK70_9BURK</name>
<reference evidence="1 2" key="1">
    <citation type="submission" date="2020-04" db="EMBL/GenBank/DDBJ databases">
        <authorList>
            <person name="De Canck E."/>
        </authorList>
    </citation>
    <scope>NUCLEOTIDE SEQUENCE [LARGE SCALE GENOMIC DNA]</scope>
    <source>
        <strain evidence="1 2">LMG 28138</strain>
    </source>
</reference>
<sequence length="105" mass="11561">MVGTEGERDGVIAHVPGPRSNKIAEALLIVRKKHARSLFEKGHVSGHRRHEMVSTLLRSATSVLLAVRSFGFIDQFSQNYGSTAGLCSQPFPVTRQQSNFASYYA</sequence>
<dbReference type="AlphaFoldDB" id="A0A6S7BK70"/>
<protein>
    <submittedName>
        <fullName evidence="1">Uncharacterized protein</fullName>
    </submittedName>
</protein>